<dbReference type="Pfam" id="PF00753">
    <property type="entry name" value="Lactamase_B"/>
    <property type="match status" value="1"/>
</dbReference>
<protein>
    <submittedName>
        <fullName evidence="2">MBL fold metallo-hydrolase</fullName>
    </submittedName>
</protein>
<dbReference type="InterPro" id="IPR036866">
    <property type="entry name" value="RibonucZ/Hydroxyglut_hydro"/>
</dbReference>
<dbReference type="InterPro" id="IPR001279">
    <property type="entry name" value="Metallo-B-lactamas"/>
</dbReference>
<accession>A0A6M1TGI4</accession>
<dbReference type="SMART" id="SM00849">
    <property type="entry name" value="Lactamase_B"/>
    <property type="match status" value="1"/>
</dbReference>
<dbReference type="PANTHER" id="PTHR23131:SF4">
    <property type="entry name" value="METALLO-BETA-LACTAMASE SUPERFAMILY POTEIN"/>
    <property type="match status" value="1"/>
</dbReference>
<dbReference type="SUPFAM" id="SSF56281">
    <property type="entry name" value="Metallo-hydrolase/oxidoreductase"/>
    <property type="match status" value="1"/>
</dbReference>
<keyword evidence="2" id="KW-0378">Hydrolase</keyword>
<organism evidence="2 3">
    <name type="scientific">Fodinibius halophilus</name>
    <dbReference type="NCBI Taxonomy" id="1736908"/>
    <lineage>
        <taxon>Bacteria</taxon>
        <taxon>Pseudomonadati</taxon>
        <taxon>Balneolota</taxon>
        <taxon>Balneolia</taxon>
        <taxon>Balneolales</taxon>
        <taxon>Balneolaceae</taxon>
        <taxon>Fodinibius</taxon>
    </lineage>
</organism>
<gene>
    <name evidence="2" type="ORF">G3569_12705</name>
</gene>
<dbReference type="InterPro" id="IPR050662">
    <property type="entry name" value="Sec-metab_biosynth-thioest"/>
</dbReference>
<dbReference type="RefSeq" id="WP_165269717.1">
    <property type="nucleotide sequence ID" value="NZ_JAALLS010000017.1"/>
</dbReference>
<keyword evidence="3" id="KW-1185">Reference proteome</keyword>
<feature type="domain" description="Metallo-beta-lactamase" evidence="1">
    <location>
        <begin position="24"/>
        <end position="232"/>
    </location>
</feature>
<proteinExistence type="predicted"/>
<dbReference type="PANTHER" id="PTHR23131">
    <property type="entry name" value="ENDORIBONUCLEASE LACTB2"/>
    <property type="match status" value="1"/>
</dbReference>
<dbReference type="GO" id="GO:0016787">
    <property type="term" value="F:hydrolase activity"/>
    <property type="evidence" value="ECO:0007669"/>
    <property type="project" value="UniProtKB-KW"/>
</dbReference>
<dbReference type="AlphaFoldDB" id="A0A6M1TGI4"/>
<dbReference type="EMBL" id="JAALLS010000017">
    <property type="protein sequence ID" value="NGP89212.1"/>
    <property type="molecule type" value="Genomic_DNA"/>
</dbReference>
<name>A0A6M1TGI4_9BACT</name>
<comment type="caution">
    <text evidence="2">The sequence shown here is derived from an EMBL/GenBank/DDBJ whole genome shotgun (WGS) entry which is preliminary data.</text>
</comment>
<dbReference type="Gene3D" id="3.60.15.10">
    <property type="entry name" value="Ribonuclease Z/Hydroxyacylglutathione hydrolase-like"/>
    <property type="match status" value="1"/>
</dbReference>
<evidence type="ECO:0000313" key="2">
    <source>
        <dbReference type="EMBL" id="NGP89212.1"/>
    </source>
</evidence>
<sequence>MQKEKVGDVFIYPICIPTPFAVGDVFCYLINDEKNVLVDTGHYAPNSLSVLEEELEKYGVAVRDLDEIWLTHGHPDHYGQAAGLADQSGAVIYGHPKERANFAANNDGELFKAFFDRHRIPSELTTKMIEQLEWLQQYQQPIEPEWITAGDRLSSGSINVDVHLTPGHAPGHLAFVTNGDVIFSGDLLLGHISTNALINFDADSGERNKSLLQYRTSLQWIKKQQGVVLPGHGKKIRDINEVASHHLSEHQKRYQKIQQLLEQQPMSLMELSNTMFPDPIKEGAIFLVLSEVLGYLDWGIEEGTIYLDETTMEYRTVTE</sequence>
<evidence type="ECO:0000259" key="1">
    <source>
        <dbReference type="SMART" id="SM00849"/>
    </source>
</evidence>
<dbReference type="Proteomes" id="UP000479132">
    <property type="component" value="Unassembled WGS sequence"/>
</dbReference>
<reference evidence="2 3" key="1">
    <citation type="submission" date="2020-02" db="EMBL/GenBank/DDBJ databases">
        <title>Aliifodinibius halophilus 2W32, complete genome.</title>
        <authorList>
            <person name="Li Y."/>
            <person name="Wu S."/>
        </authorList>
    </citation>
    <scope>NUCLEOTIDE SEQUENCE [LARGE SCALE GENOMIC DNA]</scope>
    <source>
        <strain evidence="2 3">2W32</strain>
    </source>
</reference>
<evidence type="ECO:0000313" key="3">
    <source>
        <dbReference type="Proteomes" id="UP000479132"/>
    </source>
</evidence>